<comment type="caution">
    <text evidence="1">The sequence shown here is derived from an EMBL/GenBank/DDBJ whole genome shotgun (WGS) entry which is preliminary data.</text>
</comment>
<organism evidence="1 2">
    <name type="scientific">Aquimarina hainanensis</name>
    <dbReference type="NCBI Taxonomy" id="1578017"/>
    <lineage>
        <taxon>Bacteria</taxon>
        <taxon>Pseudomonadati</taxon>
        <taxon>Bacteroidota</taxon>
        <taxon>Flavobacteriia</taxon>
        <taxon>Flavobacteriales</taxon>
        <taxon>Flavobacteriaceae</taxon>
        <taxon>Aquimarina</taxon>
    </lineage>
</organism>
<gene>
    <name evidence="1" type="ORF">ACFSTE_19705</name>
</gene>
<name>A0ABW5NES8_9FLAO</name>
<accession>A0ABW5NES8</accession>
<dbReference type="EMBL" id="JBHULX010000039">
    <property type="protein sequence ID" value="MFD2593073.1"/>
    <property type="molecule type" value="Genomic_DNA"/>
</dbReference>
<dbReference type="InterPro" id="IPR032710">
    <property type="entry name" value="NTF2-like_dom_sf"/>
</dbReference>
<dbReference type="Proteomes" id="UP001597459">
    <property type="component" value="Unassembled WGS sequence"/>
</dbReference>
<evidence type="ECO:0000313" key="2">
    <source>
        <dbReference type="Proteomes" id="UP001597459"/>
    </source>
</evidence>
<dbReference type="RefSeq" id="WP_378255277.1">
    <property type="nucleotide sequence ID" value="NZ_JBHSJV010000001.1"/>
</dbReference>
<reference evidence="2" key="1">
    <citation type="journal article" date="2019" name="Int. J. Syst. Evol. Microbiol.">
        <title>The Global Catalogue of Microorganisms (GCM) 10K type strain sequencing project: providing services to taxonomists for standard genome sequencing and annotation.</title>
        <authorList>
            <consortium name="The Broad Institute Genomics Platform"/>
            <consortium name="The Broad Institute Genome Sequencing Center for Infectious Disease"/>
            <person name="Wu L."/>
            <person name="Ma J."/>
        </authorList>
    </citation>
    <scope>NUCLEOTIDE SEQUENCE [LARGE SCALE GENOMIC DNA]</scope>
    <source>
        <strain evidence="2">KCTC 42423</strain>
    </source>
</reference>
<dbReference type="SUPFAM" id="SSF54427">
    <property type="entry name" value="NTF2-like"/>
    <property type="match status" value="1"/>
</dbReference>
<protein>
    <submittedName>
        <fullName evidence="1">Nuclear transport factor 2 family protein</fullName>
    </submittedName>
</protein>
<dbReference type="Gene3D" id="3.10.450.50">
    <property type="match status" value="1"/>
</dbReference>
<sequence>MHQLRETIAKKYLSCLEKASVEETLLLFTEDAVIESPLYGRMQARLFYTQLFADTMSSTLRLDGIFSEPTSSRILILFEYQWKLRNHQQVIFNVVDVLEFDSDNKITTLKIIYDTARSKEAFSQLE</sequence>
<proteinExistence type="predicted"/>
<evidence type="ECO:0000313" key="1">
    <source>
        <dbReference type="EMBL" id="MFD2593073.1"/>
    </source>
</evidence>
<keyword evidence="2" id="KW-1185">Reference proteome</keyword>